<organism evidence="1 2">
    <name type="scientific">Rhizopus oryzae</name>
    <name type="common">Mucormycosis agent</name>
    <name type="synonym">Rhizopus arrhizus var. delemar</name>
    <dbReference type="NCBI Taxonomy" id="64495"/>
    <lineage>
        <taxon>Eukaryota</taxon>
        <taxon>Fungi</taxon>
        <taxon>Fungi incertae sedis</taxon>
        <taxon>Mucoromycota</taxon>
        <taxon>Mucoromycotina</taxon>
        <taxon>Mucoromycetes</taxon>
        <taxon>Mucorales</taxon>
        <taxon>Mucorineae</taxon>
        <taxon>Rhizopodaceae</taxon>
        <taxon>Rhizopus</taxon>
    </lineage>
</organism>
<accession>A0A9P6YH91</accession>
<dbReference type="OrthoDB" id="8928061at2759"/>
<evidence type="ECO:0000313" key="1">
    <source>
        <dbReference type="EMBL" id="KAG1548403.1"/>
    </source>
</evidence>
<sequence>MSFIPYRPDQQEQFVDEYINSDEEMEERDEIQEVDYGHTQYTVMNVVNKDSMTNDELEEMETNLANLILEEENFQLVQMKYKSYSPAQIAGFIHSLQEEGCTVPEAAKKAIIPRSTAYRMWTEFNESGGRELLDLKKIKDKITVDDFPS</sequence>
<reference evidence="1" key="1">
    <citation type="journal article" date="2020" name="Microb. Genom.">
        <title>Genetic diversity of clinical and environmental Mucorales isolates obtained from an investigation of mucormycosis cases among solid organ transplant recipients.</title>
        <authorList>
            <person name="Nguyen M.H."/>
            <person name="Kaul D."/>
            <person name="Muto C."/>
            <person name="Cheng S.J."/>
            <person name="Richter R.A."/>
            <person name="Bruno V.M."/>
            <person name="Liu G."/>
            <person name="Beyhan S."/>
            <person name="Sundermann A.J."/>
            <person name="Mounaud S."/>
            <person name="Pasculle A.W."/>
            <person name="Nierman W.C."/>
            <person name="Driscoll E."/>
            <person name="Cumbie R."/>
            <person name="Clancy C.J."/>
            <person name="Dupont C.L."/>
        </authorList>
    </citation>
    <scope>NUCLEOTIDE SEQUENCE</scope>
    <source>
        <strain evidence="1">GL16</strain>
    </source>
</reference>
<name>A0A9P6YH91_RHIOR</name>
<comment type="caution">
    <text evidence="1">The sequence shown here is derived from an EMBL/GenBank/DDBJ whole genome shotgun (WGS) entry which is preliminary data.</text>
</comment>
<protein>
    <submittedName>
        <fullName evidence="1">Uncharacterized protein</fullName>
    </submittedName>
</protein>
<dbReference type="AlphaFoldDB" id="A0A9P6YH91"/>
<proteinExistence type="predicted"/>
<gene>
    <name evidence="1" type="ORF">G6F51_003679</name>
</gene>
<evidence type="ECO:0000313" key="2">
    <source>
        <dbReference type="Proteomes" id="UP000717996"/>
    </source>
</evidence>
<dbReference type="Proteomes" id="UP000717996">
    <property type="component" value="Unassembled WGS sequence"/>
</dbReference>
<dbReference type="EMBL" id="JAANIT010000372">
    <property type="protein sequence ID" value="KAG1548403.1"/>
    <property type="molecule type" value="Genomic_DNA"/>
</dbReference>